<dbReference type="RefSeq" id="WP_158194395.1">
    <property type="nucleotide sequence ID" value="NZ_CP046908.1"/>
</dbReference>
<dbReference type="OrthoDB" id="8455878at2"/>
<dbReference type="Gene3D" id="3.40.190.10">
    <property type="entry name" value="Periplasmic binding protein-like II"/>
    <property type="match status" value="1"/>
</dbReference>
<sequence>MRWLPLCINLLLLLRTIGHVRRIAVTLPHWANAPRLIQGMDLILTVARVSMSL</sequence>
<dbReference type="AlphaFoldDB" id="A0A857C9H9"/>
<protein>
    <submittedName>
        <fullName evidence="1">Uncharacterized protein</fullName>
    </submittedName>
</protein>
<dbReference type="EMBL" id="CP046908">
    <property type="protein sequence ID" value="QGZ35528.1"/>
    <property type="molecule type" value="Genomic_DNA"/>
</dbReference>
<accession>A0A857C9H9</accession>
<organism evidence="1 2">
    <name type="scientific">Stappia indica</name>
    <dbReference type="NCBI Taxonomy" id="538381"/>
    <lineage>
        <taxon>Bacteria</taxon>
        <taxon>Pseudomonadati</taxon>
        <taxon>Pseudomonadota</taxon>
        <taxon>Alphaproteobacteria</taxon>
        <taxon>Hyphomicrobiales</taxon>
        <taxon>Stappiaceae</taxon>
        <taxon>Stappia</taxon>
    </lineage>
</organism>
<name>A0A857C9H9_9HYPH</name>
<gene>
    <name evidence="1" type="ORF">GH266_14145</name>
</gene>
<evidence type="ECO:0000313" key="1">
    <source>
        <dbReference type="EMBL" id="QGZ35528.1"/>
    </source>
</evidence>
<reference evidence="1 2" key="1">
    <citation type="submission" date="2019-12" db="EMBL/GenBank/DDBJ databases">
        <title>The genome of Stappia indica PHM037.</title>
        <authorList>
            <person name="Kacar D."/>
            <person name="Galan B."/>
            <person name="Canedo L."/>
            <person name="Rodriguez P."/>
            <person name="de la Calle F."/>
            <person name="Garcia J.L."/>
        </authorList>
    </citation>
    <scope>NUCLEOTIDE SEQUENCE [LARGE SCALE GENOMIC DNA]</scope>
    <source>
        <strain evidence="1 2">PHM037</strain>
    </source>
</reference>
<evidence type="ECO:0000313" key="2">
    <source>
        <dbReference type="Proteomes" id="UP000435648"/>
    </source>
</evidence>
<dbReference type="KEGG" id="siw:GH266_14145"/>
<dbReference type="Proteomes" id="UP000435648">
    <property type="component" value="Chromosome"/>
</dbReference>
<proteinExistence type="predicted"/>